<dbReference type="SUPFAM" id="SSF53098">
    <property type="entry name" value="Ribonuclease H-like"/>
    <property type="match status" value="1"/>
</dbReference>
<feature type="domain" description="Exonuclease" evidence="6">
    <location>
        <begin position="268"/>
        <end position="437"/>
    </location>
</feature>
<feature type="transmembrane region" description="Helical" evidence="5">
    <location>
        <begin position="41"/>
        <end position="62"/>
    </location>
</feature>
<dbReference type="SUPFAM" id="SSF55785">
    <property type="entry name" value="PYP-like sensor domain (PAS domain)"/>
    <property type="match status" value="1"/>
</dbReference>
<protein>
    <recommendedName>
        <fullName evidence="1">DNA-directed DNA polymerase</fullName>
        <ecNumber evidence="1">2.7.7.7</ecNumber>
    </recommendedName>
</protein>
<accession>A0A7S9LRX2</accession>
<dbReference type="Pfam" id="PF00929">
    <property type="entry name" value="RNase_T"/>
    <property type="match status" value="1"/>
</dbReference>
<dbReference type="FunFam" id="3.30.420.10:FF:000045">
    <property type="entry name" value="3'-5' exonuclease DinG"/>
    <property type="match status" value="1"/>
</dbReference>
<dbReference type="PANTHER" id="PTHR30231">
    <property type="entry name" value="DNA POLYMERASE III SUBUNIT EPSILON"/>
    <property type="match status" value="1"/>
</dbReference>
<keyword evidence="7" id="KW-0378">Hydrolase</keyword>
<dbReference type="GO" id="GO:0003887">
    <property type="term" value="F:DNA-directed DNA polymerase activity"/>
    <property type="evidence" value="ECO:0007669"/>
    <property type="project" value="UniProtKB-EC"/>
</dbReference>
<dbReference type="GO" id="GO:0008408">
    <property type="term" value="F:3'-5' exonuclease activity"/>
    <property type="evidence" value="ECO:0007669"/>
    <property type="project" value="TreeGrafter"/>
</dbReference>
<dbReference type="RefSeq" id="WP_196103388.1">
    <property type="nucleotide sequence ID" value="NZ_CP064942.1"/>
</dbReference>
<evidence type="ECO:0000256" key="4">
    <source>
        <dbReference type="ARBA" id="ARBA00049244"/>
    </source>
</evidence>
<dbReference type="Proteomes" id="UP000594800">
    <property type="component" value="Chromosome"/>
</dbReference>
<evidence type="ECO:0000313" key="7">
    <source>
        <dbReference type="EMBL" id="QPH54179.1"/>
    </source>
</evidence>
<keyword evidence="8" id="KW-1185">Reference proteome</keyword>
<dbReference type="InterPro" id="IPR035965">
    <property type="entry name" value="PAS-like_dom_sf"/>
</dbReference>
<dbReference type="PANTHER" id="PTHR30231:SF41">
    <property type="entry name" value="DNA POLYMERASE III SUBUNIT EPSILON"/>
    <property type="match status" value="1"/>
</dbReference>
<dbReference type="KEGG" id="poz:I0K15_20820"/>
<dbReference type="InterPro" id="IPR006054">
    <property type="entry name" value="DnaQ"/>
</dbReference>
<reference evidence="7 8" key="1">
    <citation type="submission" date="2020-11" db="EMBL/GenBank/DDBJ databases">
        <title>Description of Pontivivens ytuae sp. nov. isolated from deep sea sediment of Mariana Trench.</title>
        <authorList>
            <person name="Wang Z."/>
            <person name="Sun Q.-L."/>
            <person name="Xu X.-D."/>
            <person name="Tang Y.-Z."/>
            <person name="Zhang J."/>
        </authorList>
    </citation>
    <scope>NUCLEOTIDE SEQUENCE [LARGE SCALE GENOMIC DNA]</scope>
    <source>
        <strain evidence="7 8">MT2928</strain>
    </source>
</reference>
<comment type="catalytic activity">
    <reaction evidence="4">
        <text>DNA(n) + a 2'-deoxyribonucleoside 5'-triphosphate = DNA(n+1) + diphosphate</text>
        <dbReference type="Rhea" id="RHEA:22508"/>
        <dbReference type="Rhea" id="RHEA-COMP:17339"/>
        <dbReference type="Rhea" id="RHEA-COMP:17340"/>
        <dbReference type="ChEBI" id="CHEBI:33019"/>
        <dbReference type="ChEBI" id="CHEBI:61560"/>
        <dbReference type="ChEBI" id="CHEBI:173112"/>
        <dbReference type="EC" id="2.7.7.7"/>
    </reaction>
</comment>
<dbReference type="InterPro" id="IPR036397">
    <property type="entry name" value="RNaseH_sf"/>
</dbReference>
<dbReference type="EC" id="2.7.7.7" evidence="1"/>
<proteinExistence type="predicted"/>
<name>A0A7S9LRX2_9RHOB</name>
<evidence type="ECO:0000259" key="6">
    <source>
        <dbReference type="SMART" id="SM00479"/>
    </source>
</evidence>
<keyword evidence="5" id="KW-0472">Membrane</keyword>
<keyword evidence="5" id="KW-1133">Transmembrane helix</keyword>
<evidence type="ECO:0000313" key="8">
    <source>
        <dbReference type="Proteomes" id="UP000594800"/>
    </source>
</evidence>
<keyword evidence="7" id="KW-0540">Nuclease</keyword>
<evidence type="ECO:0000256" key="1">
    <source>
        <dbReference type="ARBA" id="ARBA00012417"/>
    </source>
</evidence>
<dbReference type="AlphaFoldDB" id="A0A7S9LRX2"/>
<comment type="function">
    <text evidence="2">DNA polymerase III is a complex, multichain enzyme responsible for most of the replicative synthesis in bacteria. The epsilon subunit contain the editing function and is a proofreading 3'-5' exonuclease.</text>
</comment>
<comment type="subunit">
    <text evidence="3">DNA polymerase III contains a core (composed of alpha, epsilon and theta chains) that associates with a tau subunit. This core dimerizes to form the POLIII' complex. PolIII' associates with the gamma complex (composed of gamma, delta, delta', psi and chi chains) and with the beta chain to form the complete DNA polymerase III complex.</text>
</comment>
<evidence type="ECO:0000256" key="2">
    <source>
        <dbReference type="ARBA" id="ARBA00025483"/>
    </source>
</evidence>
<sequence length="463" mass="49488">MGPRRRFLALLTGFALALCALFAVALWLGWRQAGGPVAPFLSAGLIGGFAALLLTAGLWLFLDEQVVRPALRIAAAFRARAHGETKGALPPAPHLGDLVPAATALCDSLDAARADMTARLAEETALVEAERAQLAALLSEIPIAVMTVNAAHQITLYDRQCVHMLGHVAPLGLDRSVFDYVEETALRTALGELDAAAGRNFIDVELPTADGSGLVSTRLRPIGRNQGYMLAMEVENAVVAERPLVFDFGLIDRTPGAELADRPLSHLSFVVFDSETTGLDPAKDAVVQLAGVRVVNGRVVEGEVFDHLVDPGRPIPPVAIRVHGVTNEMVAGAPPLAKIGHDFHEFARGAVLVAHNAPFDLAFLKREETRIGKCFDHPVLDTVLLSAALFGESEEHTLDAIAERLDVAIPGADRHTALGDARATAEVLVKMIPMAEGMGIRTFGEAVEVMRRFTRLLPDLNQA</sequence>
<dbReference type="EMBL" id="CP064942">
    <property type="protein sequence ID" value="QPH54179.1"/>
    <property type="molecule type" value="Genomic_DNA"/>
</dbReference>
<gene>
    <name evidence="7" type="ORF">I0K15_20820</name>
</gene>
<evidence type="ECO:0000256" key="3">
    <source>
        <dbReference type="ARBA" id="ARBA00026073"/>
    </source>
</evidence>
<organism evidence="7 8">
    <name type="scientific">Pontivivens ytuae</name>
    <dbReference type="NCBI Taxonomy" id="2789856"/>
    <lineage>
        <taxon>Bacteria</taxon>
        <taxon>Pseudomonadati</taxon>
        <taxon>Pseudomonadota</taxon>
        <taxon>Alphaproteobacteria</taxon>
        <taxon>Rhodobacterales</taxon>
        <taxon>Paracoccaceae</taxon>
        <taxon>Pontivivens</taxon>
    </lineage>
</organism>
<dbReference type="NCBIfam" id="TIGR00573">
    <property type="entry name" value="dnaq"/>
    <property type="match status" value="1"/>
</dbReference>
<dbReference type="CDD" id="cd06127">
    <property type="entry name" value="DEDDh"/>
    <property type="match status" value="1"/>
</dbReference>
<dbReference type="GO" id="GO:0005829">
    <property type="term" value="C:cytosol"/>
    <property type="evidence" value="ECO:0007669"/>
    <property type="project" value="TreeGrafter"/>
</dbReference>
<keyword evidence="5" id="KW-0812">Transmembrane</keyword>
<evidence type="ECO:0000256" key="5">
    <source>
        <dbReference type="SAM" id="Phobius"/>
    </source>
</evidence>
<dbReference type="GO" id="GO:0003677">
    <property type="term" value="F:DNA binding"/>
    <property type="evidence" value="ECO:0007669"/>
    <property type="project" value="InterPro"/>
</dbReference>
<dbReference type="GO" id="GO:0045004">
    <property type="term" value="P:DNA replication proofreading"/>
    <property type="evidence" value="ECO:0007669"/>
    <property type="project" value="TreeGrafter"/>
</dbReference>
<dbReference type="SMART" id="SM00479">
    <property type="entry name" value="EXOIII"/>
    <property type="match status" value="1"/>
</dbReference>
<keyword evidence="7" id="KW-0269">Exonuclease</keyword>
<dbReference type="InterPro" id="IPR012337">
    <property type="entry name" value="RNaseH-like_sf"/>
</dbReference>
<dbReference type="Gene3D" id="3.30.420.10">
    <property type="entry name" value="Ribonuclease H-like superfamily/Ribonuclease H"/>
    <property type="match status" value="1"/>
</dbReference>
<dbReference type="InterPro" id="IPR013520">
    <property type="entry name" value="Ribonucl_H"/>
</dbReference>